<feature type="region of interest" description="Disordered" evidence="1">
    <location>
        <begin position="135"/>
        <end position="168"/>
    </location>
</feature>
<name>A0AAV9CJK6_ACOCL</name>
<proteinExistence type="predicted"/>
<accession>A0AAV9CJK6</accession>
<feature type="region of interest" description="Disordered" evidence="1">
    <location>
        <begin position="1"/>
        <end position="95"/>
    </location>
</feature>
<evidence type="ECO:0000313" key="3">
    <source>
        <dbReference type="Proteomes" id="UP001180020"/>
    </source>
</evidence>
<dbReference type="EMBL" id="JAUJYO010000019">
    <property type="protein sequence ID" value="KAK1288797.1"/>
    <property type="molecule type" value="Genomic_DNA"/>
</dbReference>
<gene>
    <name evidence="2" type="ORF">QJS10_CPB19g01533</name>
</gene>
<dbReference type="PANTHER" id="PTHR31110">
    <property type="entry name" value="PESTICIDAL CRYSTAL CRY8BA PROTEIN"/>
    <property type="match status" value="1"/>
</dbReference>
<dbReference type="PANTHER" id="PTHR31110:SF2">
    <property type="entry name" value="PESTICIDAL CRYSTAL CRY8BA PROTEIN"/>
    <property type="match status" value="1"/>
</dbReference>
<reference evidence="2" key="2">
    <citation type="submission" date="2023-06" db="EMBL/GenBank/DDBJ databases">
        <authorList>
            <person name="Ma L."/>
            <person name="Liu K.-W."/>
            <person name="Li Z."/>
            <person name="Hsiao Y.-Y."/>
            <person name="Qi Y."/>
            <person name="Fu T."/>
            <person name="Tang G."/>
            <person name="Zhang D."/>
            <person name="Sun W.-H."/>
            <person name="Liu D.-K."/>
            <person name="Li Y."/>
            <person name="Chen G.-Z."/>
            <person name="Liu X.-D."/>
            <person name="Liao X.-Y."/>
            <person name="Jiang Y.-T."/>
            <person name="Yu X."/>
            <person name="Hao Y."/>
            <person name="Huang J."/>
            <person name="Zhao X.-W."/>
            <person name="Ke S."/>
            <person name="Chen Y.-Y."/>
            <person name="Wu W.-L."/>
            <person name="Hsu J.-L."/>
            <person name="Lin Y.-F."/>
            <person name="Huang M.-D."/>
            <person name="Li C.-Y."/>
            <person name="Huang L."/>
            <person name="Wang Z.-W."/>
            <person name="Zhao X."/>
            <person name="Zhong W.-Y."/>
            <person name="Peng D.-H."/>
            <person name="Ahmad S."/>
            <person name="Lan S."/>
            <person name="Zhang J.-S."/>
            <person name="Tsai W.-C."/>
            <person name="Van De Peer Y."/>
            <person name="Liu Z.-J."/>
        </authorList>
    </citation>
    <scope>NUCLEOTIDE SEQUENCE</scope>
    <source>
        <strain evidence="2">CP</strain>
        <tissue evidence="2">Leaves</tissue>
    </source>
</reference>
<evidence type="ECO:0008006" key="4">
    <source>
        <dbReference type="Google" id="ProtNLM"/>
    </source>
</evidence>
<evidence type="ECO:0000313" key="2">
    <source>
        <dbReference type="EMBL" id="KAK1288797.1"/>
    </source>
</evidence>
<feature type="compositionally biased region" description="Acidic residues" evidence="1">
    <location>
        <begin position="51"/>
        <end position="68"/>
    </location>
</feature>
<sequence length="1208" mass="134453">MFNEGLDPNALRWAREGPRQRLDKYGLPPTNKFRSGHLPAAAHVVPRVIPDESESEFGSDAEGSTDSEEGVRYSPDSSSPVVVGNGRYSAPQRPIPRYRCSSEYSCSYSDLSSSRENGYGFKSQAAPRTVRYPVGESEYSEEIDEEGSSDSGVSSGFGGRGVNGRGLGSRGSYTVESYDSNAPPSRVDVEVVHKKDYRITKDSVPSAPPFHGLRQEINHGVDRVPASATCDIPEATISNCNTVKKEPNTHVNVGSKQASQYTRSASFGVKAVPSSGSQPPVRIPAFHACGQGPWTAFIAYDACVRLCLHSWAKGCMEAPIFLENECALLRSAFGLQQILLQSEDELLTKRSAEIVGEGAAPKPKKIIGKMKVQIRKVRMSPDMPSGCTFQSLGTSMVNLQSFKSRMSNIQSTLSTGCEALRKVRVTPRIPANSSFSRHSLAYAHAGNEMLKQAYGLFKVGVTNLRNSSSYETVQETYSCTLRLKSSLEEDAVRMQPGSGETHVFFPDSLGDDLIVEINDSKGKSLGRALAQVATIADVPGEKVRWWSIYREPEHELVGRLQLYISYTTGSDENNSLKCGSVAETVAYDLVLEVAMKVQHFKQRNLLLHGSWKWLLAEFASYYGVSDEYTRLRYLSYVMDVATPTEDCLVIVDDLLSPVLLKRHSGTLSHQENRILGEVEEQIKQILSLVFENYKSLDESSPSGMMDVFGPASGLPAPALVPSLKLYTKLNDIFSPEAQSKLCSYFQAAAKKRSRRHLLEIDEFIASSAEGTLLDPVSQSAAYQKMKAVCLNIRNEIYTDIEIHNQNVLPSSIDLPNIAASIYSAELCSRLRAFLVACPPTGPSPPVAELVIATADFQSDLENWKISPVVGGVDAKGLFHLYIMLWIEDKRLSLLESCRLDKVKWSGVRTPHSTTPFVDEMYERLKDTLTEYEVITCRWPDYTFVLEDAVADVEKAVVEALEKQYADVLAPLKDNLMPKKFGLKYVQKLAKRNSALPYAVPDELGILLNTMKRLLDVLRPKIEMQIKSWGSCIPQRGSAIAGERLSEVTVMLRAKFRNYVQAVVEKLAENTRLQSATKLKKIIQDSKDSVIESDIQNRMQHLKNMLSKTIDHLHLVFESHVFVTICRGFWDRMGQDVLSFLENRKENKSWYKASRVTVAILDDTFASQMQRLLGNALQEKDLEPPRSVMEVRSVLCKDAPNNKDSKYYY</sequence>
<organism evidence="2 3">
    <name type="scientific">Acorus calamus</name>
    <name type="common">Sweet flag</name>
    <dbReference type="NCBI Taxonomy" id="4465"/>
    <lineage>
        <taxon>Eukaryota</taxon>
        <taxon>Viridiplantae</taxon>
        <taxon>Streptophyta</taxon>
        <taxon>Embryophyta</taxon>
        <taxon>Tracheophyta</taxon>
        <taxon>Spermatophyta</taxon>
        <taxon>Magnoliopsida</taxon>
        <taxon>Liliopsida</taxon>
        <taxon>Acoraceae</taxon>
        <taxon>Acorus</taxon>
    </lineage>
</organism>
<dbReference type="AlphaFoldDB" id="A0AAV9CJK6"/>
<dbReference type="Proteomes" id="UP001180020">
    <property type="component" value="Unassembled WGS sequence"/>
</dbReference>
<reference evidence="2" key="1">
    <citation type="journal article" date="2023" name="Nat. Commun.">
        <title>Diploid and tetraploid genomes of Acorus and the evolution of monocots.</title>
        <authorList>
            <person name="Ma L."/>
            <person name="Liu K.W."/>
            <person name="Li Z."/>
            <person name="Hsiao Y.Y."/>
            <person name="Qi Y."/>
            <person name="Fu T."/>
            <person name="Tang G.D."/>
            <person name="Zhang D."/>
            <person name="Sun W.H."/>
            <person name="Liu D.K."/>
            <person name="Li Y."/>
            <person name="Chen G.Z."/>
            <person name="Liu X.D."/>
            <person name="Liao X.Y."/>
            <person name="Jiang Y.T."/>
            <person name="Yu X."/>
            <person name="Hao Y."/>
            <person name="Huang J."/>
            <person name="Zhao X.W."/>
            <person name="Ke S."/>
            <person name="Chen Y.Y."/>
            <person name="Wu W.L."/>
            <person name="Hsu J.L."/>
            <person name="Lin Y.F."/>
            <person name="Huang M.D."/>
            <person name="Li C.Y."/>
            <person name="Huang L."/>
            <person name="Wang Z.W."/>
            <person name="Zhao X."/>
            <person name="Zhong W.Y."/>
            <person name="Peng D.H."/>
            <person name="Ahmad S."/>
            <person name="Lan S."/>
            <person name="Zhang J.S."/>
            <person name="Tsai W.C."/>
            <person name="Van de Peer Y."/>
            <person name="Liu Z.J."/>
        </authorList>
    </citation>
    <scope>NUCLEOTIDE SEQUENCE</scope>
    <source>
        <strain evidence="2">CP</strain>
    </source>
</reference>
<feature type="compositionally biased region" description="Gly residues" evidence="1">
    <location>
        <begin position="155"/>
        <end position="168"/>
    </location>
</feature>
<evidence type="ECO:0000256" key="1">
    <source>
        <dbReference type="SAM" id="MobiDB-lite"/>
    </source>
</evidence>
<keyword evidence="3" id="KW-1185">Reference proteome</keyword>
<comment type="caution">
    <text evidence="2">The sequence shown here is derived from an EMBL/GenBank/DDBJ whole genome shotgun (WGS) entry which is preliminary data.</text>
</comment>
<feature type="compositionally biased region" description="Basic and acidic residues" evidence="1">
    <location>
        <begin position="13"/>
        <end position="24"/>
    </location>
</feature>
<feature type="compositionally biased region" description="Acidic residues" evidence="1">
    <location>
        <begin position="138"/>
        <end position="148"/>
    </location>
</feature>
<protein>
    <recommendedName>
        <fullName evidence="4">Pesticidal crystal cry8Ba protein</fullName>
    </recommendedName>
</protein>